<protein>
    <submittedName>
        <fullName evidence="2">Uncharacterized protein</fullName>
    </submittedName>
</protein>
<name>A0AAV2RF57_MEGNR</name>
<evidence type="ECO:0000256" key="1">
    <source>
        <dbReference type="SAM" id="MobiDB-lite"/>
    </source>
</evidence>
<feature type="region of interest" description="Disordered" evidence="1">
    <location>
        <begin position="31"/>
        <end position="50"/>
    </location>
</feature>
<feature type="region of interest" description="Disordered" evidence="1">
    <location>
        <begin position="1"/>
        <end position="26"/>
    </location>
</feature>
<reference evidence="2 3" key="1">
    <citation type="submission" date="2024-05" db="EMBL/GenBank/DDBJ databases">
        <authorList>
            <person name="Wallberg A."/>
        </authorList>
    </citation>
    <scope>NUCLEOTIDE SEQUENCE [LARGE SCALE GENOMIC DNA]</scope>
</reference>
<keyword evidence="3" id="KW-1185">Reference proteome</keyword>
<feature type="non-terminal residue" evidence="2">
    <location>
        <position position="174"/>
    </location>
</feature>
<gene>
    <name evidence="2" type="ORF">MNOR_LOCUS23581</name>
</gene>
<evidence type="ECO:0000313" key="3">
    <source>
        <dbReference type="Proteomes" id="UP001497623"/>
    </source>
</evidence>
<dbReference type="AlphaFoldDB" id="A0AAV2RF57"/>
<proteinExistence type="predicted"/>
<organism evidence="2 3">
    <name type="scientific">Meganyctiphanes norvegica</name>
    <name type="common">Northern krill</name>
    <name type="synonym">Thysanopoda norvegica</name>
    <dbReference type="NCBI Taxonomy" id="48144"/>
    <lineage>
        <taxon>Eukaryota</taxon>
        <taxon>Metazoa</taxon>
        <taxon>Ecdysozoa</taxon>
        <taxon>Arthropoda</taxon>
        <taxon>Crustacea</taxon>
        <taxon>Multicrustacea</taxon>
        <taxon>Malacostraca</taxon>
        <taxon>Eumalacostraca</taxon>
        <taxon>Eucarida</taxon>
        <taxon>Euphausiacea</taxon>
        <taxon>Euphausiidae</taxon>
        <taxon>Meganyctiphanes</taxon>
    </lineage>
</organism>
<accession>A0AAV2RF57</accession>
<feature type="non-terminal residue" evidence="2">
    <location>
        <position position="1"/>
    </location>
</feature>
<dbReference type="EMBL" id="CAXKWB010020912">
    <property type="protein sequence ID" value="CAL4122872.1"/>
    <property type="molecule type" value="Genomic_DNA"/>
</dbReference>
<evidence type="ECO:0000313" key="2">
    <source>
        <dbReference type="EMBL" id="CAL4122872.1"/>
    </source>
</evidence>
<comment type="caution">
    <text evidence="2">The sequence shown here is derived from an EMBL/GenBank/DDBJ whole genome shotgun (WGS) entry which is preliminary data.</text>
</comment>
<dbReference type="Proteomes" id="UP001497623">
    <property type="component" value="Unassembled WGS sequence"/>
</dbReference>
<sequence>NQMTSMPAISPEEVTDPLSQEANYNIKLIHNSPPIIEEGPPPTPKPLSKMSIAYDEPKQQEKVNRMTSMPAISPKEVTDPLSQVANYNSKLIPNYIPITEDCPPPTPKPVSKIIMAYNRPKQPKKVNRRTIMPAISPKEVTNPEIQEANYNIKLIPNSPPIIEAGPPPIPKPVS</sequence>